<reference evidence="1 2" key="1">
    <citation type="journal article" date="2019" name="Commun. Biol.">
        <title>The bagworm genome reveals a unique fibroin gene that provides high tensile strength.</title>
        <authorList>
            <person name="Kono N."/>
            <person name="Nakamura H."/>
            <person name="Ohtoshi R."/>
            <person name="Tomita M."/>
            <person name="Numata K."/>
            <person name="Arakawa K."/>
        </authorList>
    </citation>
    <scope>NUCLEOTIDE SEQUENCE [LARGE SCALE GENOMIC DNA]</scope>
</reference>
<organism evidence="1 2">
    <name type="scientific">Eumeta variegata</name>
    <name type="common">Bagworm moth</name>
    <name type="synonym">Eumeta japonica</name>
    <dbReference type="NCBI Taxonomy" id="151549"/>
    <lineage>
        <taxon>Eukaryota</taxon>
        <taxon>Metazoa</taxon>
        <taxon>Ecdysozoa</taxon>
        <taxon>Arthropoda</taxon>
        <taxon>Hexapoda</taxon>
        <taxon>Insecta</taxon>
        <taxon>Pterygota</taxon>
        <taxon>Neoptera</taxon>
        <taxon>Endopterygota</taxon>
        <taxon>Lepidoptera</taxon>
        <taxon>Glossata</taxon>
        <taxon>Ditrysia</taxon>
        <taxon>Tineoidea</taxon>
        <taxon>Psychidae</taxon>
        <taxon>Oiketicinae</taxon>
        <taxon>Eumeta</taxon>
    </lineage>
</organism>
<name>A0A4C1WKF5_EUMVA</name>
<comment type="caution">
    <text evidence="1">The sequence shown here is derived from an EMBL/GenBank/DDBJ whole genome shotgun (WGS) entry which is preliminary data.</text>
</comment>
<evidence type="ECO:0000313" key="2">
    <source>
        <dbReference type="Proteomes" id="UP000299102"/>
    </source>
</evidence>
<gene>
    <name evidence="1" type="ORF">EVAR_80012_1</name>
</gene>
<keyword evidence="2" id="KW-1185">Reference proteome</keyword>
<evidence type="ECO:0000313" key="1">
    <source>
        <dbReference type="EMBL" id="GBP51918.1"/>
    </source>
</evidence>
<accession>A0A4C1WKF5</accession>
<sequence length="116" mass="12569">MTIGRVLRKLPCVRRAAEPRAVPETVLLESAKKRRHHNSTIAARTKGFPTSLLIMTSGRPGRELADFRTVVTLSGLHCCKYLSGIVGGPRRAVSLLRTNAGGRNRVKGPPARASDT</sequence>
<protein>
    <submittedName>
        <fullName evidence="1">Uncharacterized protein</fullName>
    </submittedName>
</protein>
<proteinExistence type="predicted"/>
<dbReference type="Proteomes" id="UP000299102">
    <property type="component" value="Unassembled WGS sequence"/>
</dbReference>
<dbReference type="EMBL" id="BGZK01000592">
    <property type="protein sequence ID" value="GBP51918.1"/>
    <property type="molecule type" value="Genomic_DNA"/>
</dbReference>
<dbReference type="AlphaFoldDB" id="A0A4C1WKF5"/>